<sequence length="103" mass="12077">MVMVIISLANHAPNHSSQLLIWRSHSLRQPLTQVIVHRGKIVILHSQSFRGPTKQHLLAQHLLTQSLLTIQTSYWFSSQRLPNSPLVSQKVHYTHERRCQIWW</sequence>
<evidence type="ECO:0000313" key="2">
    <source>
        <dbReference type="Proteomes" id="UP000215914"/>
    </source>
</evidence>
<accession>A0A251T1Q1</accession>
<keyword evidence="2" id="KW-1185">Reference proteome</keyword>
<evidence type="ECO:0000313" key="1">
    <source>
        <dbReference type="EMBL" id="OTG05030.1"/>
    </source>
</evidence>
<dbReference type="Proteomes" id="UP000215914">
    <property type="component" value="Chromosome 12"/>
</dbReference>
<reference evidence="2" key="1">
    <citation type="journal article" date="2017" name="Nature">
        <title>The sunflower genome provides insights into oil metabolism, flowering and Asterid evolution.</title>
        <authorList>
            <person name="Badouin H."/>
            <person name="Gouzy J."/>
            <person name="Grassa C.J."/>
            <person name="Murat F."/>
            <person name="Staton S.E."/>
            <person name="Cottret L."/>
            <person name="Lelandais-Briere C."/>
            <person name="Owens G.L."/>
            <person name="Carrere S."/>
            <person name="Mayjonade B."/>
            <person name="Legrand L."/>
            <person name="Gill N."/>
            <person name="Kane N.C."/>
            <person name="Bowers J.E."/>
            <person name="Hubner S."/>
            <person name="Bellec A."/>
            <person name="Berard A."/>
            <person name="Berges H."/>
            <person name="Blanchet N."/>
            <person name="Boniface M.C."/>
            <person name="Brunel D."/>
            <person name="Catrice O."/>
            <person name="Chaidir N."/>
            <person name="Claudel C."/>
            <person name="Donnadieu C."/>
            <person name="Faraut T."/>
            <person name="Fievet G."/>
            <person name="Helmstetter N."/>
            <person name="King M."/>
            <person name="Knapp S.J."/>
            <person name="Lai Z."/>
            <person name="Le Paslier M.C."/>
            <person name="Lippi Y."/>
            <person name="Lorenzon L."/>
            <person name="Mandel J.R."/>
            <person name="Marage G."/>
            <person name="Marchand G."/>
            <person name="Marquand E."/>
            <person name="Bret-Mestries E."/>
            <person name="Morien E."/>
            <person name="Nambeesan S."/>
            <person name="Nguyen T."/>
            <person name="Pegot-Espagnet P."/>
            <person name="Pouilly N."/>
            <person name="Raftis F."/>
            <person name="Sallet E."/>
            <person name="Schiex T."/>
            <person name="Thomas J."/>
            <person name="Vandecasteele C."/>
            <person name="Vares D."/>
            <person name="Vear F."/>
            <person name="Vautrin S."/>
            <person name="Crespi M."/>
            <person name="Mangin B."/>
            <person name="Burke J.M."/>
            <person name="Salse J."/>
            <person name="Munos S."/>
            <person name="Vincourt P."/>
            <person name="Rieseberg L.H."/>
            <person name="Langlade N.B."/>
        </authorList>
    </citation>
    <scope>NUCLEOTIDE SEQUENCE [LARGE SCALE GENOMIC DNA]</scope>
    <source>
        <strain evidence="2">cv. SF193</strain>
    </source>
</reference>
<name>A0A251T1Q1_HELAN</name>
<organism evidence="1 2">
    <name type="scientific">Helianthus annuus</name>
    <name type="common">Common sunflower</name>
    <dbReference type="NCBI Taxonomy" id="4232"/>
    <lineage>
        <taxon>Eukaryota</taxon>
        <taxon>Viridiplantae</taxon>
        <taxon>Streptophyta</taxon>
        <taxon>Embryophyta</taxon>
        <taxon>Tracheophyta</taxon>
        <taxon>Spermatophyta</taxon>
        <taxon>Magnoliopsida</taxon>
        <taxon>eudicotyledons</taxon>
        <taxon>Gunneridae</taxon>
        <taxon>Pentapetalae</taxon>
        <taxon>asterids</taxon>
        <taxon>campanulids</taxon>
        <taxon>Asterales</taxon>
        <taxon>Asteraceae</taxon>
        <taxon>Asteroideae</taxon>
        <taxon>Heliantheae alliance</taxon>
        <taxon>Heliantheae</taxon>
        <taxon>Helianthus</taxon>
    </lineage>
</organism>
<dbReference type="AlphaFoldDB" id="A0A251T1Q1"/>
<proteinExistence type="predicted"/>
<protein>
    <submittedName>
        <fullName evidence="1">Uncharacterized protein</fullName>
    </submittedName>
</protein>
<gene>
    <name evidence="1" type="ORF">HannXRQ_Chr12g0369031</name>
</gene>
<dbReference type="InParanoid" id="A0A251T1Q1"/>
<dbReference type="EMBL" id="CM007901">
    <property type="protein sequence ID" value="OTG05030.1"/>
    <property type="molecule type" value="Genomic_DNA"/>
</dbReference>